<evidence type="ECO:0000256" key="1">
    <source>
        <dbReference type="SAM" id="SignalP"/>
    </source>
</evidence>
<accession>L2GHL2</accession>
<proteinExistence type="predicted"/>
<gene>
    <name evidence="2" type="ORF">CGGC5_3148</name>
</gene>
<keyword evidence="1" id="KW-0732">Signal</keyword>
<sequence>MRQFSIIAFMAALLAPFAASQCMDRSADCSPLAICNSMGPAQVCGNTEKVQGECVKVNNEERGYVAVSTISRAKNVIAANCEEENLEGKKDVTDDIFYSAVAVKPDFIWLHPLLRP</sequence>
<protein>
    <submittedName>
        <fullName evidence="2">Uncharacterized protein</fullName>
    </submittedName>
</protein>
<dbReference type="HOGENOM" id="CLU_2096713_0_0_1"/>
<organism evidence="2">
    <name type="scientific">Colletotrichum fructicola (strain Nara gc5)</name>
    <name type="common">Anthracnose fungus</name>
    <name type="synonym">Colletotrichum gloeosporioides (strain Nara gc5)</name>
    <dbReference type="NCBI Taxonomy" id="1213859"/>
    <lineage>
        <taxon>Eukaryota</taxon>
        <taxon>Fungi</taxon>
        <taxon>Dikarya</taxon>
        <taxon>Ascomycota</taxon>
        <taxon>Pezizomycotina</taxon>
        <taxon>Sordariomycetes</taxon>
        <taxon>Hypocreomycetidae</taxon>
        <taxon>Glomerellales</taxon>
        <taxon>Glomerellaceae</taxon>
        <taxon>Colletotrichum</taxon>
        <taxon>Colletotrichum gloeosporioides species complex</taxon>
    </lineage>
</organism>
<reference evidence="2" key="1">
    <citation type="submission" date="2012-08" db="EMBL/GenBank/DDBJ databases">
        <title>Genome analysis of Colletotrichum orbiculare and Colletotrichum fructicola.</title>
        <authorList>
            <person name="Gan P.H.P."/>
            <person name="Ikeda K."/>
            <person name="Irieda H."/>
            <person name="Narusaka M."/>
            <person name="O'Connell R.J."/>
            <person name="Narusaka Y."/>
            <person name="Takano Y."/>
            <person name="Kubo Y."/>
            <person name="Shirasu K."/>
        </authorList>
    </citation>
    <scope>NUCLEOTIDE SEQUENCE</scope>
    <source>
        <strain evidence="2">Nara gc5</strain>
    </source>
</reference>
<feature type="chain" id="PRO_5003959689" evidence="1">
    <location>
        <begin position="21"/>
        <end position="116"/>
    </location>
</feature>
<feature type="signal peptide" evidence="1">
    <location>
        <begin position="1"/>
        <end position="20"/>
    </location>
</feature>
<dbReference type="EMBL" id="KB020440">
    <property type="protein sequence ID" value="ELA37493.1"/>
    <property type="molecule type" value="Genomic_DNA"/>
</dbReference>
<evidence type="ECO:0000313" key="2">
    <source>
        <dbReference type="EMBL" id="ELA37493.1"/>
    </source>
</evidence>
<name>L2GHL2_COLFN</name>
<dbReference type="AlphaFoldDB" id="L2GHL2"/>